<dbReference type="Gene3D" id="2.60.40.10">
    <property type="entry name" value="Immunoglobulins"/>
    <property type="match status" value="1"/>
</dbReference>
<keyword evidence="2" id="KW-1185">Reference proteome</keyword>
<dbReference type="RefSeq" id="XP_011497298.1">
    <property type="nucleotide sequence ID" value="XM_011498996.1"/>
</dbReference>
<proteinExistence type="predicted"/>
<gene>
    <name evidence="3" type="primary">LOC105361742</name>
</gene>
<accession>A0AAJ6YFU9</accession>
<dbReference type="InterPro" id="IPR036179">
    <property type="entry name" value="Ig-like_dom_sf"/>
</dbReference>
<sequence>MVRGKRRIRKRKREKVNKAFEKALAKASNRSQCRTNKLPRRKMPRVLFSSDGPRFRYPPTSVQSHYGAAEILQCDVDGNPQPEIYWTHEDSERILATASNISVLVRPETAGRYYCHARVPGFPELTGSANIYIRAPPTIISQRTQYVPDEGLVKVRLEPTSRIYGSALSFGRNY</sequence>
<dbReference type="InterPro" id="IPR007110">
    <property type="entry name" value="Ig-like_dom"/>
</dbReference>
<dbReference type="Proteomes" id="UP000695007">
    <property type="component" value="Unplaced"/>
</dbReference>
<dbReference type="InterPro" id="IPR013783">
    <property type="entry name" value="Ig-like_fold"/>
</dbReference>
<name>A0AAJ6YFU9_9HYME</name>
<dbReference type="Pfam" id="PF13927">
    <property type="entry name" value="Ig_3"/>
    <property type="match status" value="1"/>
</dbReference>
<dbReference type="SUPFAM" id="SSF48726">
    <property type="entry name" value="Immunoglobulin"/>
    <property type="match status" value="1"/>
</dbReference>
<organism evidence="2 3">
    <name type="scientific">Ceratosolen solmsi marchali</name>
    <dbReference type="NCBI Taxonomy" id="326594"/>
    <lineage>
        <taxon>Eukaryota</taxon>
        <taxon>Metazoa</taxon>
        <taxon>Ecdysozoa</taxon>
        <taxon>Arthropoda</taxon>
        <taxon>Hexapoda</taxon>
        <taxon>Insecta</taxon>
        <taxon>Pterygota</taxon>
        <taxon>Neoptera</taxon>
        <taxon>Endopterygota</taxon>
        <taxon>Hymenoptera</taxon>
        <taxon>Apocrita</taxon>
        <taxon>Proctotrupomorpha</taxon>
        <taxon>Chalcidoidea</taxon>
        <taxon>Agaonidae</taxon>
        <taxon>Agaoninae</taxon>
        <taxon>Ceratosolen</taxon>
    </lineage>
</organism>
<feature type="domain" description="Ig-like" evidence="1">
    <location>
        <begin position="53"/>
        <end position="132"/>
    </location>
</feature>
<evidence type="ECO:0000259" key="1">
    <source>
        <dbReference type="PROSITE" id="PS50835"/>
    </source>
</evidence>
<dbReference type="GeneID" id="105361742"/>
<dbReference type="KEGG" id="csol:105361742"/>
<evidence type="ECO:0000313" key="3">
    <source>
        <dbReference type="RefSeq" id="XP_011497298.1"/>
    </source>
</evidence>
<protein>
    <submittedName>
        <fullName evidence="3">Irregular chiasm C-roughest protein-like</fullName>
    </submittedName>
</protein>
<evidence type="ECO:0000313" key="2">
    <source>
        <dbReference type="Proteomes" id="UP000695007"/>
    </source>
</evidence>
<dbReference type="PROSITE" id="PS50835">
    <property type="entry name" value="IG_LIKE"/>
    <property type="match status" value="1"/>
</dbReference>
<dbReference type="AlphaFoldDB" id="A0AAJ6YFU9"/>
<reference evidence="3" key="1">
    <citation type="submission" date="2025-08" db="UniProtKB">
        <authorList>
            <consortium name="RefSeq"/>
        </authorList>
    </citation>
    <scope>IDENTIFICATION</scope>
</reference>